<evidence type="ECO:0000313" key="2">
    <source>
        <dbReference type="Proteomes" id="UP000054928"/>
    </source>
</evidence>
<dbReference type="AlphaFoldDB" id="A0A0P1AXU6"/>
<accession>A0A0P1AXU6</accession>
<dbReference type="GeneID" id="36398273"/>
<dbReference type="EMBL" id="CCYD01002089">
    <property type="protein sequence ID" value="CEG46620.1"/>
    <property type="molecule type" value="Genomic_DNA"/>
</dbReference>
<protein>
    <submittedName>
        <fullName evidence="1">Uncharacterized protein</fullName>
    </submittedName>
</protein>
<keyword evidence="2" id="KW-1185">Reference proteome</keyword>
<evidence type="ECO:0000313" key="1">
    <source>
        <dbReference type="EMBL" id="CEG46620.1"/>
    </source>
</evidence>
<organism evidence="1 2">
    <name type="scientific">Plasmopara halstedii</name>
    <name type="common">Downy mildew of sunflower</name>
    <dbReference type="NCBI Taxonomy" id="4781"/>
    <lineage>
        <taxon>Eukaryota</taxon>
        <taxon>Sar</taxon>
        <taxon>Stramenopiles</taxon>
        <taxon>Oomycota</taxon>
        <taxon>Peronosporomycetes</taxon>
        <taxon>Peronosporales</taxon>
        <taxon>Peronosporaceae</taxon>
        <taxon>Plasmopara</taxon>
    </lineage>
</organism>
<name>A0A0P1AXU6_PLAHL</name>
<dbReference type="Proteomes" id="UP000054928">
    <property type="component" value="Unassembled WGS sequence"/>
</dbReference>
<reference evidence="2" key="1">
    <citation type="submission" date="2014-09" db="EMBL/GenBank/DDBJ databases">
        <authorList>
            <person name="Sharma Rahul"/>
            <person name="Thines Marco"/>
        </authorList>
    </citation>
    <scope>NUCLEOTIDE SEQUENCE [LARGE SCALE GENOMIC DNA]</scope>
</reference>
<dbReference type="RefSeq" id="XP_024582989.1">
    <property type="nucleotide sequence ID" value="XM_024717496.1"/>
</dbReference>
<proteinExistence type="predicted"/>
<sequence length="131" mass="15037">MAYAMERAGVDGLIHFAKTFTGNLLSETWFSYAAFALRQKSIESWDIVVAMVTLQHLNAEECLKIFKKILSTFEDVENTQDVSFSDTTFVLWKQESDTDASIRQTRMRFLLHGMADGMIKYLEKLAEKPLD</sequence>